<gene>
    <name evidence="2" type="ORF">D6D20_08811</name>
</gene>
<evidence type="ECO:0000313" key="2">
    <source>
        <dbReference type="EMBL" id="THW56334.1"/>
    </source>
</evidence>
<dbReference type="Proteomes" id="UP000310421">
    <property type="component" value="Unassembled WGS sequence"/>
</dbReference>
<feature type="region of interest" description="Disordered" evidence="1">
    <location>
        <begin position="295"/>
        <end position="360"/>
    </location>
</feature>
<dbReference type="EMBL" id="QZAN01000154">
    <property type="protein sequence ID" value="THW56334.1"/>
    <property type="molecule type" value="Genomic_DNA"/>
</dbReference>
<name>A0A4V4IM29_AURPU</name>
<proteinExistence type="predicted"/>
<feature type="compositionally biased region" description="Polar residues" evidence="1">
    <location>
        <begin position="168"/>
        <end position="182"/>
    </location>
</feature>
<feature type="compositionally biased region" description="Low complexity" evidence="1">
    <location>
        <begin position="316"/>
        <end position="328"/>
    </location>
</feature>
<sequence>MTVLPLQDTMGDNELSKRWKRPKKRTTPVLEKILVRNFNGSCAEIQRSPAESAQANLEDTLTRYGGCLIKQLREESFLPENGFFRMNDIVEVGGAELKLSDGNRFLPSTQIRFLGSYFPAIIIKVVTANRYHKVLEETRRAMLTMLGKIRVAIVIKIEKAPPRAAEPSGTSTDSTNARSTTTPEDERLSMNDRITVKLLQLFHTSGSQLVQLHISKEEVFPKVPDTVFVLTWDDICPDPWPYKDVSPPLAQLPLRALHDLALSYRINGTPHRGRPRNMDHVYLPDVEFREIDYTRPPRPCITSQMQPPPGLPPRSRPSSSSQFASTSPSHPPPSSALQSQLPSGLPRHIPLSPLSQVRNN</sequence>
<reference evidence="2 3" key="1">
    <citation type="submission" date="2018-10" db="EMBL/GenBank/DDBJ databases">
        <title>Fifty Aureobasidium pullulans genomes reveal a recombining polyextremotolerant generalist.</title>
        <authorList>
            <person name="Gostincar C."/>
            <person name="Turk M."/>
            <person name="Zajc J."/>
            <person name="Gunde-Cimerman N."/>
        </authorList>
    </citation>
    <scope>NUCLEOTIDE SEQUENCE [LARGE SCALE GENOMIC DNA]</scope>
    <source>
        <strain evidence="2 3">EXF-10751</strain>
    </source>
</reference>
<evidence type="ECO:0000256" key="1">
    <source>
        <dbReference type="SAM" id="MobiDB-lite"/>
    </source>
</evidence>
<evidence type="ECO:0000313" key="3">
    <source>
        <dbReference type="Proteomes" id="UP000310421"/>
    </source>
</evidence>
<dbReference type="AlphaFoldDB" id="A0A4V4IM29"/>
<protein>
    <submittedName>
        <fullName evidence="2">Uncharacterized protein</fullName>
    </submittedName>
</protein>
<feature type="compositionally biased region" description="Low complexity" evidence="1">
    <location>
        <begin position="335"/>
        <end position="346"/>
    </location>
</feature>
<accession>A0A4V4IM29</accession>
<feature type="compositionally biased region" description="Pro residues" evidence="1">
    <location>
        <begin position="306"/>
        <end position="315"/>
    </location>
</feature>
<comment type="caution">
    <text evidence="2">The sequence shown here is derived from an EMBL/GenBank/DDBJ whole genome shotgun (WGS) entry which is preliminary data.</text>
</comment>
<organism evidence="2 3">
    <name type="scientific">Aureobasidium pullulans</name>
    <name type="common">Black yeast</name>
    <name type="synonym">Pullularia pullulans</name>
    <dbReference type="NCBI Taxonomy" id="5580"/>
    <lineage>
        <taxon>Eukaryota</taxon>
        <taxon>Fungi</taxon>
        <taxon>Dikarya</taxon>
        <taxon>Ascomycota</taxon>
        <taxon>Pezizomycotina</taxon>
        <taxon>Dothideomycetes</taxon>
        <taxon>Dothideomycetidae</taxon>
        <taxon>Dothideales</taxon>
        <taxon>Saccotheciaceae</taxon>
        <taxon>Aureobasidium</taxon>
    </lineage>
</organism>
<feature type="region of interest" description="Disordered" evidence="1">
    <location>
        <begin position="163"/>
        <end position="189"/>
    </location>
</feature>